<keyword evidence="5" id="KW-1185">Reference proteome</keyword>
<dbReference type="Gene3D" id="3.90.226.10">
    <property type="entry name" value="2-enoyl-CoA Hydratase, Chain A, domain 1"/>
    <property type="match status" value="1"/>
</dbReference>
<dbReference type="InterPro" id="IPR029045">
    <property type="entry name" value="ClpP/crotonase-like_dom_sf"/>
</dbReference>
<dbReference type="PROSITE" id="PS00166">
    <property type="entry name" value="ENOYL_COA_HYDRATASE"/>
    <property type="match status" value="1"/>
</dbReference>
<sequence length="255" mass="26917">MTGIGFHIEGAVAVLTLENEAKLNALTTDMLDALEARVQEVERRPEIRAIIVTGAGEKVFCCGADIGAWGNLSPAEFARHWVRDGHRIFDRLARLGKPTIAAMNGHAFGGGLELASCCDLRVMAPRATLALPEARIGIVPGWSGTQRLTRLIAEGAVKEMALFGRRIGADRAVALGYAAEVADDVLARALEIAAELQSLSPRATEISKNMIHAAVGEDAHAIVEALGSAAAAASADRDEGVAAFMEKRNPLFSGL</sequence>
<dbReference type="GO" id="GO:0006635">
    <property type="term" value="P:fatty acid beta-oxidation"/>
    <property type="evidence" value="ECO:0007669"/>
    <property type="project" value="TreeGrafter"/>
</dbReference>
<dbReference type="Proteomes" id="UP000053690">
    <property type="component" value="Unassembled WGS sequence"/>
</dbReference>
<dbReference type="RefSeq" id="WP_068340089.1">
    <property type="nucleotide sequence ID" value="NZ_LQBP01000011.1"/>
</dbReference>
<comment type="caution">
    <text evidence="4">The sequence shown here is derived from an EMBL/GenBank/DDBJ whole genome shotgun (WGS) entry which is preliminary data.</text>
</comment>
<name>A0A0X3TQE9_9RHOB</name>
<dbReference type="GO" id="GO:0016829">
    <property type="term" value="F:lyase activity"/>
    <property type="evidence" value="ECO:0007669"/>
    <property type="project" value="UniProtKB-KW"/>
</dbReference>
<reference evidence="5" key="1">
    <citation type="submission" date="2015-12" db="EMBL/GenBank/DDBJ databases">
        <authorList>
            <person name="Zhang G."/>
            <person name="Stingl U."/>
        </authorList>
    </citation>
    <scope>NUCLEOTIDE SEQUENCE [LARGE SCALE GENOMIC DNA]</scope>
    <source>
        <strain evidence="5">ZGT108</strain>
    </source>
</reference>
<dbReference type="CDD" id="cd06558">
    <property type="entry name" value="crotonase-like"/>
    <property type="match status" value="1"/>
</dbReference>
<dbReference type="STRING" id="1685378.AVO44_17925"/>
<dbReference type="OrthoDB" id="9775794at2"/>
<protein>
    <submittedName>
        <fullName evidence="4">Enoyl-CoA hydratase</fullName>
    </submittedName>
</protein>
<comment type="similarity">
    <text evidence="1 3">Belongs to the enoyl-CoA hydratase/isomerase family.</text>
</comment>
<organism evidence="4 5">
    <name type="scientific">Ruegeria profundi</name>
    <dbReference type="NCBI Taxonomy" id="1685378"/>
    <lineage>
        <taxon>Bacteria</taxon>
        <taxon>Pseudomonadati</taxon>
        <taxon>Pseudomonadota</taxon>
        <taxon>Alphaproteobacteria</taxon>
        <taxon>Rhodobacterales</taxon>
        <taxon>Roseobacteraceae</taxon>
        <taxon>Ruegeria</taxon>
    </lineage>
</organism>
<dbReference type="InterPro" id="IPR018376">
    <property type="entry name" value="Enoyl-CoA_hyd/isom_CS"/>
</dbReference>
<dbReference type="Pfam" id="PF00378">
    <property type="entry name" value="ECH_1"/>
    <property type="match status" value="1"/>
</dbReference>
<dbReference type="SUPFAM" id="SSF52096">
    <property type="entry name" value="ClpP/crotonase"/>
    <property type="match status" value="1"/>
</dbReference>
<proteinExistence type="inferred from homology"/>
<dbReference type="InterPro" id="IPR014748">
    <property type="entry name" value="Enoyl-CoA_hydra_C"/>
</dbReference>
<evidence type="ECO:0000256" key="1">
    <source>
        <dbReference type="ARBA" id="ARBA00005254"/>
    </source>
</evidence>
<dbReference type="AlphaFoldDB" id="A0A0X3TQE9"/>
<gene>
    <name evidence="4" type="ORF">AVO44_17925</name>
</gene>
<dbReference type="PANTHER" id="PTHR11941:SF54">
    <property type="entry name" value="ENOYL-COA HYDRATASE, MITOCHONDRIAL"/>
    <property type="match status" value="1"/>
</dbReference>
<dbReference type="EMBL" id="LQBP01000011">
    <property type="protein sequence ID" value="KUJ77261.1"/>
    <property type="molecule type" value="Genomic_DNA"/>
</dbReference>
<evidence type="ECO:0000256" key="2">
    <source>
        <dbReference type="ARBA" id="ARBA00023239"/>
    </source>
</evidence>
<dbReference type="InterPro" id="IPR001753">
    <property type="entry name" value="Enoyl-CoA_hydra/iso"/>
</dbReference>
<dbReference type="Gene3D" id="1.10.12.10">
    <property type="entry name" value="Lyase 2-enoyl-coa Hydratase, Chain A, domain 2"/>
    <property type="match status" value="1"/>
</dbReference>
<accession>A0A0X3TQE9</accession>
<evidence type="ECO:0000256" key="3">
    <source>
        <dbReference type="RuleBase" id="RU003707"/>
    </source>
</evidence>
<evidence type="ECO:0000313" key="5">
    <source>
        <dbReference type="Proteomes" id="UP000053690"/>
    </source>
</evidence>
<dbReference type="PANTHER" id="PTHR11941">
    <property type="entry name" value="ENOYL-COA HYDRATASE-RELATED"/>
    <property type="match status" value="1"/>
</dbReference>
<evidence type="ECO:0000313" key="4">
    <source>
        <dbReference type="EMBL" id="KUJ77261.1"/>
    </source>
</evidence>
<keyword evidence="2" id="KW-0456">Lyase</keyword>